<dbReference type="RefSeq" id="WP_284216317.1">
    <property type="nucleotide sequence ID" value="NZ_BSOT01000005.1"/>
</dbReference>
<dbReference type="EMBL" id="BSOT01000005">
    <property type="protein sequence ID" value="GLR70015.1"/>
    <property type="molecule type" value="Genomic_DNA"/>
</dbReference>
<comment type="caution">
    <text evidence="1">The sequence shown here is derived from an EMBL/GenBank/DDBJ whole genome shotgun (WGS) entry which is preliminary data.</text>
</comment>
<organism evidence="1 2">
    <name type="scientific">Agaribacter marinus</name>
    <dbReference type="NCBI Taxonomy" id="1431249"/>
    <lineage>
        <taxon>Bacteria</taxon>
        <taxon>Pseudomonadati</taxon>
        <taxon>Pseudomonadota</taxon>
        <taxon>Gammaproteobacteria</taxon>
        <taxon>Alteromonadales</taxon>
        <taxon>Alteromonadaceae</taxon>
        <taxon>Agaribacter</taxon>
    </lineage>
</organism>
<name>A0AA37T1I9_9ALTE</name>
<protein>
    <submittedName>
        <fullName evidence="1">Uncharacterized protein</fullName>
    </submittedName>
</protein>
<gene>
    <name evidence="1" type="ORF">GCM10007852_09230</name>
</gene>
<reference evidence="1" key="1">
    <citation type="journal article" date="2014" name="Int. J. Syst. Evol. Microbiol.">
        <title>Complete genome sequence of Corynebacterium casei LMG S-19264T (=DSM 44701T), isolated from a smear-ripened cheese.</title>
        <authorList>
            <consortium name="US DOE Joint Genome Institute (JGI-PGF)"/>
            <person name="Walter F."/>
            <person name="Albersmeier A."/>
            <person name="Kalinowski J."/>
            <person name="Ruckert C."/>
        </authorList>
    </citation>
    <scope>NUCLEOTIDE SEQUENCE</scope>
    <source>
        <strain evidence="1">NBRC 110023</strain>
    </source>
</reference>
<dbReference type="Proteomes" id="UP001156601">
    <property type="component" value="Unassembled WGS sequence"/>
</dbReference>
<evidence type="ECO:0000313" key="2">
    <source>
        <dbReference type="Proteomes" id="UP001156601"/>
    </source>
</evidence>
<sequence>MAESNVLIQGSVASFIPGLSPVEPASKAPGVIVPTVDNVEQATQALNALSHEERTTILKTFFANDLEIAKKQASTEAYQAAFDNSKHEHEEALNAKLSALDEHIDAFSSVVDNMNSPEKWQISDESVIKELIVKSVSTITSNLIESPEINLARFTALANEHIADKPKTLYIPQGLHTILVRTKKLDAIEKVVTVKADVTLEKGDYRIEFEKSGIEYSLKQSLQNFASMVADANISEEGQ</sequence>
<dbReference type="AlphaFoldDB" id="A0AA37T1I9"/>
<keyword evidence="2" id="KW-1185">Reference proteome</keyword>
<evidence type="ECO:0000313" key="1">
    <source>
        <dbReference type="EMBL" id="GLR70015.1"/>
    </source>
</evidence>
<proteinExistence type="predicted"/>
<reference evidence="1" key="2">
    <citation type="submission" date="2023-01" db="EMBL/GenBank/DDBJ databases">
        <title>Draft genome sequence of Agaribacter marinus strain NBRC 110023.</title>
        <authorList>
            <person name="Sun Q."/>
            <person name="Mori K."/>
        </authorList>
    </citation>
    <scope>NUCLEOTIDE SEQUENCE</scope>
    <source>
        <strain evidence="1">NBRC 110023</strain>
    </source>
</reference>
<accession>A0AA37T1I9</accession>